<keyword evidence="2" id="KW-0238">DNA-binding</keyword>
<evidence type="ECO:0000313" key="5">
    <source>
        <dbReference type="EMBL" id="MDV2620348.1"/>
    </source>
</evidence>
<dbReference type="InterPro" id="IPR003313">
    <property type="entry name" value="AraC-bd"/>
</dbReference>
<gene>
    <name evidence="5" type="ORF">R0G89_01170</name>
</gene>
<dbReference type="GO" id="GO:0043565">
    <property type="term" value="F:sequence-specific DNA binding"/>
    <property type="evidence" value="ECO:0007669"/>
    <property type="project" value="InterPro"/>
</dbReference>
<keyword evidence="1" id="KW-0805">Transcription regulation</keyword>
<dbReference type="Gene3D" id="2.60.120.280">
    <property type="entry name" value="Regulatory protein AraC"/>
    <property type="match status" value="1"/>
</dbReference>
<dbReference type="InterPro" id="IPR018060">
    <property type="entry name" value="HTH_AraC"/>
</dbReference>
<dbReference type="CDD" id="cd06986">
    <property type="entry name" value="cupin_MmsR-like_N"/>
    <property type="match status" value="1"/>
</dbReference>
<organism evidence="5 6">
    <name type="scientific">Pediococcus acidilactici</name>
    <dbReference type="NCBI Taxonomy" id="1254"/>
    <lineage>
        <taxon>Bacteria</taxon>
        <taxon>Bacillati</taxon>
        <taxon>Bacillota</taxon>
        <taxon>Bacilli</taxon>
        <taxon>Lactobacillales</taxon>
        <taxon>Lactobacillaceae</taxon>
        <taxon>Pediococcus</taxon>
        <taxon>Pediococcus acidilactici group</taxon>
    </lineage>
</organism>
<evidence type="ECO:0000256" key="1">
    <source>
        <dbReference type="ARBA" id="ARBA00023015"/>
    </source>
</evidence>
<comment type="caution">
    <text evidence="5">The sequence shown here is derived from an EMBL/GenBank/DDBJ whole genome shotgun (WGS) entry which is preliminary data.</text>
</comment>
<dbReference type="SUPFAM" id="SSF51215">
    <property type="entry name" value="Regulatory protein AraC"/>
    <property type="match status" value="1"/>
</dbReference>
<dbReference type="RefSeq" id="WP_036685039.1">
    <property type="nucleotide sequence ID" value="NZ_CAKMBA010000001.1"/>
</dbReference>
<dbReference type="PROSITE" id="PS01124">
    <property type="entry name" value="HTH_ARAC_FAMILY_2"/>
    <property type="match status" value="1"/>
</dbReference>
<dbReference type="Pfam" id="PF12833">
    <property type="entry name" value="HTH_18"/>
    <property type="match status" value="1"/>
</dbReference>
<dbReference type="PANTHER" id="PTHR43280">
    <property type="entry name" value="ARAC-FAMILY TRANSCRIPTIONAL REGULATOR"/>
    <property type="match status" value="1"/>
</dbReference>
<dbReference type="EMBL" id="JAWJAV010000001">
    <property type="protein sequence ID" value="MDV2620348.1"/>
    <property type="molecule type" value="Genomic_DNA"/>
</dbReference>
<dbReference type="PROSITE" id="PS00041">
    <property type="entry name" value="HTH_ARAC_FAMILY_1"/>
    <property type="match status" value="1"/>
</dbReference>
<dbReference type="Gene3D" id="1.10.10.60">
    <property type="entry name" value="Homeodomain-like"/>
    <property type="match status" value="2"/>
</dbReference>
<dbReference type="GO" id="GO:0003700">
    <property type="term" value="F:DNA-binding transcription factor activity"/>
    <property type="evidence" value="ECO:0007669"/>
    <property type="project" value="InterPro"/>
</dbReference>
<dbReference type="Proteomes" id="UP001280897">
    <property type="component" value="Unassembled WGS sequence"/>
</dbReference>
<dbReference type="PANTHER" id="PTHR43280:SF2">
    <property type="entry name" value="HTH-TYPE TRANSCRIPTIONAL REGULATOR EXSA"/>
    <property type="match status" value="1"/>
</dbReference>
<dbReference type="InterPro" id="IPR009057">
    <property type="entry name" value="Homeodomain-like_sf"/>
</dbReference>
<dbReference type="PRINTS" id="PR00032">
    <property type="entry name" value="HTHARAC"/>
</dbReference>
<evidence type="ECO:0000256" key="2">
    <source>
        <dbReference type="ARBA" id="ARBA00023125"/>
    </source>
</evidence>
<name>A0AAN6BH58_PEDAC</name>
<dbReference type="SUPFAM" id="SSF46689">
    <property type="entry name" value="Homeodomain-like"/>
    <property type="match status" value="2"/>
</dbReference>
<keyword evidence="3" id="KW-0804">Transcription</keyword>
<dbReference type="AlphaFoldDB" id="A0AAN6BH58"/>
<evidence type="ECO:0000259" key="4">
    <source>
        <dbReference type="PROSITE" id="PS01124"/>
    </source>
</evidence>
<reference evidence="5" key="1">
    <citation type="journal article" date="2023" name="PeerJ">
        <title>Selection and evaluation of lactic acid bacteria from chicken feces in Thailand as potential probiotics.</title>
        <authorList>
            <person name="Khurajog B."/>
            <person name="Disastra Y."/>
            <person name="Lawwyne L.D."/>
            <person name="Sirichokchatchawan W."/>
            <person name="Niyomtham W."/>
            <person name="Yindee J."/>
            <person name="Hampson D.J."/>
            <person name="Prapasarakul N."/>
        </authorList>
    </citation>
    <scope>NUCLEOTIDE SEQUENCE</scope>
    <source>
        <strain evidence="5">BF9</strain>
    </source>
</reference>
<dbReference type="InterPro" id="IPR018062">
    <property type="entry name" value="HTH_AraC-typ_CS"/>
</dbReference>
<dbReference type="SMART" id="SM00342">
    <property type="entry name" value="HTH_ARAC"/>
    <property type="match status" value="1"/>
</dbReference>
<sequence>MNNQFTEDVSILVDNDPLSAEFHIYEVGYEKCQPTKPFEYIPIDYWVLHYVMDGKGYFSAGNSDLQHLSAGDTFLLPANCPNIYYPDKADPWTYVWVGISGELTAKYLAQIGLSRRNFVINASIDKTKEVLFNHVYQAFKDKQNFQSLSAVYSLLDYLQQENHANNPVNQGKQIFDKILLYVDENFASGLTISQIAANNNVDRSYLYKLFQRYLGKKPSQYVHQLKLQKACSLLRKSSLNITQISQECGFSSSAYFTNVFAKEMNSTPLKYRNRFIRARN</sequence>
<protein>
    <submittedName>
        <fullName evidence="5">AraC family transcriptional regulator</fullName>
    </submittedName>
</protein>
<reference evidence="5" key="2">
    <citation type="submission" date="2023-10" db="EMBL/GenBank/DDBJ databases">
        <authorList>
            <person name="Khurajog B."/>
        </authorList>
    </citation>
    <scope>NUCLEOTIDE SEQUENCE</scope>
    <source>
        <strain evidence="5">BF9</strain>
    </source>
</reference>
<accession>A0AAN6BH58</accession>
<proteinExistence type="predicted"/>
<dbReference type="GeneID" id="57365843"/>
<dbReference type="InterPro" id="IPR037923">
    <property type="entry name" value="HTH-like"/>
</dbReference>
<dbReference type="Pfam" id="PF02311">
    <property type="entry name" value="AraC_binding"/>
    <property type="match status" value="1"/>
</dbReference>
<dbReference type="InterPro" id="IPR020449">
    <property type="entry name" value="Tscrpt_reg_AraC-type_HTH"/>
</dbReference>
<evidence type="ECO:0000313" key="6">
    <source>
        <dbReference type="Proteomes" id="UP001280897"/>
    </source>
</evidence>
<evidence type="ECO:0000256" key="3">
    <source>
        <dbReference type="ARBA" id="ARBA00023163"/>
    </source>
</evidence>
<feature type="domain" description="HTH araC/xylS-type" evidence="4">
    <location>
        <begin position="176"/>
        <end position="274"/>
    </location>
</feature>